<reference evidence="6" key="2">
    <citation type="journal article" date="2021" name="PeerJ">
        <title>Extensive microbial diversity within the chicken gut microbiome revealed by metagenomics and culture.</title>
        <authorList>
            <person name="Gilroy R."/>
            <person name="Ravi A."/>
            <person name="Getino M."/>
            <person name="Pursley I."/>
            <person name="Horton D.L."/>
            <person name="Alikhan N.F."/>
            <person name="Baker D."/>
            <person name="Gharbi K."/>
            <person name="Hall N."/>
            <person name="Watson M."/>
            <person name="Adriaenssens E.M."/>
            <person name="Foster-Nyarko E."/>
            <person name="Jarju S."/>
            <person name="Secka A."/>
            <person name="Antonio M."/>
            <person name="Oren A."/>
            <person name="Chaudhuri R.R."/>
            <person name="La Ragione R."/>
            <person name="Hildebrand F."/>
            <person name="Pallen M.J."/>
        </authorList>
    </citation>
    <scope>NUCLEOTIDE SEQUENCE</scope>
    <source>
        <strain evidence="6">CHK187-14744</strain>
    </source>
</reference>
<gene>
    <name evidence="6" type="ORF">IAB63_05285</name>
</gene>
<protein>
    <submittedName>
        <fullName evidence="6">ABC transporter substrate-binding protein</fullName>
    </submittedName>
</protein>
<feature type="domain" description="SsuA/THI5-like" evidence="5">
    <location>
        <begin position="44"/>
        <end position="254"/>
    </location>
</feature>
<accession>A0A9D1KVX6</accession>
<feature type="signal peptide" evidence="4">
    <location>
        <begin position="1"/>
        <end position="26"/>
    </location>
</feature>
<comment type="subcellular location">
    <subcellularLocation>
        <location evidence="1">Periplasm</location>
    </subcellularLocation>
</comment>
<dbReference type="Pfam" id="PF09084">
    <property type="entry name" value="NMT1"/>
    <property type="match status" value="1"/>
</dbReference>
<dbReference type="SUPFAM" id="SSF53850">
    <property type="entry name" value="Periplasmic binding protein-like II"/>
    <property type="match status" value="1"/>
</dbReference>
<sequence>MKKRIMAVILAICVAGLMLCGCQDTATGLTKVRLNEVAHSIFYAPMYVAIENGYFEEEGLDIELTNGNGADNVMTSLIAGESDIGFMGPESTIYVYNEGSENYAVNFAQLTQRAGNFLVGREADEDFTWSDLKGKTVIGGRAGGMPQMIFEYILKMNGIDPANDLTIIQNVDFGVTAEAFAGGTGEYTVEFEPHATALEESGNGYVIASLGVDSGYVPYTCFSALSSYIDENPEIIQKFTNAIQKGLDYVASHSSEEIAKVIQTQFEETDFETLKTIVERYHSQDTWKTDTRFEKDAFELLQNILEEAGELSERVDYDTLVTTEFSK</sequence>
<comment type="similarity">
    <text evidence="2">Belongs to the bacterial solute-binding protein SsuA/TauA family.</text>
</comment>
<feature type="chain" id="PRO_5038734412" evidence="4">
    <location>
        <begin position="27"/>
        <end position="327"/>
    </location>
</feature>
<dbReference type="AlphaFoldDB" id="A0A9D1KVX6"/>
<keyword evidence="3 4" id="KW-0732">Signal</keyword>
<dbReference type="PANTHER" id="PTHR30024">
    <property type="entry name" value="ALIPHATIC SULFONATES-BINDING PROTEIN-RELATED"/>
    <property type="match status" value="1"/>
</dbReference>
<proteinExistence type="inferred from homology"/>
<dbReference type="EMBL" id="DVLT01000037">
    <property type="protein sequence ID" value="HIU02646.1"/>
    <property type="molecule type" value="Genomic_DNA"/>
</dbReference>
<reference evidence="6" key="1">
    <citation type="submission" date="2020-10" db="EMBL/GenBank/DDBJ databases">
        <authorList>
            <person name="Gilroy R."/>
        </authorList>
    </citation>
    <scope>NUCLEOTIDE SEQUENCE</scope>
    <source>
        <strain evidence="6">CHK187-14744</strain>
    </source>
</reference>
<dbReference type="Gene3D" id="3.40.190.10">
    <property type="entry name" value="Periplasmic binding protein-like II"/>
    <property type="match status" value="2"/>
</dbReference>
<evidence type="ECO:0000256" key="2">
    <source>
        <dbReference type="ARBA" id="ARBA00010742"/>
    </source>
</evidence>
<evidence type="ECO:0000259" key="5">
    <source>
        <dbReference type="Pfam" id="PF09084"/>
    </source>
</evidence>
<evidence type="ECO:0000256" key="1">
    <source>
        <dbReference type="ARBA" id="ARBA00004418"/>
    </source>
</evidence>
<evidence type="ECO:0000313" key="7">
    <source>
        <dbReference type="Proteomes" id="UP000824164"/>
    </source>
</evidence>
<evidence type="ECO:0000256" key="4">
    <source>
        <dbReference type="SAM" id="SignalP"/>
    </source>
</evidence>
<dbReference type="InterPro" id="IPR015168">
    <property type="entry name" value="SsuA/THI5"/>
</dbReference>
<evidence type="ECO:0000313" key="6">
    <source>
        <dbReference type="EMBL" id="HIU02646.1"/>
    </source>
</evidence>
<dbReference type="PROSITE" id="PS51257">
    <property type="entry name" value="PROKAR_LIPOPROTEIN"/>
    <property type="match status" value="1"/>
</dbReference>
<organism evidence="6 7">
    <name type="scientific">Candidatus Onthocola gallistercoris</name>
    <dbReference type="NCBI Taxonomy" id="2840876"/>
    <lineage>
        <taxon>Bacteria</taxon>
        <taxon>Bacillati</taxon>
        <taxon>Bacillota</taxon>
        <taxon>Bacilli</taxon>
        <taxon>Candidatus Onthocola</taxon>
    </lineage>
</organism>
<evidence type="ECO:0000256" key="3">
    <source>
        <dbReference type="ARBA" id="ARBA00022729"/>
    </source>
</evidence>
<dbReference type="Proteomes" id="UP000824164">
    <property type="component" value="Unassembled WGS sequence"/>
</dbReference>
<dbReference type="PANTHER" id="PTHR30024:SF47">
    <property type="entry name" value="TAURINE-BINDING PERIPLASMIC PROTEIN"/>
    <property type="match status" value="1"/>
</dbReference>
<dbReference type="GO" id="GO:0042597">
    <property type="term" value="C:periplasmic space"/>
    <property type="evidence" value="ECO:0007669"/>
    <property type="project" value="UniProtKB-SubCell"/>
</dbReference>
<comment type="caution">
    <text evidence="6">The sequence shown here is derived from an EMBL/GenBank/DDBJ whole genome shotgun (WGS) entry which is preliminary data.</text>
</comment>
<name>A0A9D1KVX6_9FIRM</name>